<dbReference type="RefSeq" id="WP_100765673.1">
    <property type="nucleotide sequence ID" value="NZ_NPEF02000005.1"/>
</dbReference>
<dbReference type="AlphaFoldDB" id="A0A2N0B4I7"/>
<dbReference type="EMBL" id="NPEF02000005">
    <property type="protein sequence ID" value="MDV6235331.1"/>
    <property type="molecule type" value="Genomic_DNA"/>
</dbReference>
<protein>
    <recommendedName>
        <fullName evidence="5">Exo-alpha-sialidase</fullName>
    </recommendedName>
</protein>
<gene>
    <name evidence="2" type="ORF">CH379_006785</name>
    <name evidence="3" type="ORF">CH379_18520</name>
</gene>
<dbReference type="OrthoDB" id="9902616at2"/>
<dbReference type="InterPro" id="IPR036278">
    <property type="entry name" value="Sialidase_sf"/>
</dbReference>
<dbReference type="SUPFAM" id="SSF50939">
    <property type="entry name" value="Sialidases"/>
    <property type="match status" value="1"/>
</dbReference>
<evidence type="ECO:0000313" key="3">
    <source>
        <dbReference type="EMBL" id="PJZ91464.1"/>
    </source>
</evidence>
<feature type="signal peptide" evidence="1">
    <location>
        <begin position="1"/>
        <end position="18"/>
    </location>
</feature>
<keyword evidence="4" id="KW-1185">Reference proteome</keyword>
<feature type="chain" id="PRO_5044577142" description="Exo-alpha-sialidase" evidence="1">
    <location>
        <begin position="19"/>
        <end position="447"/>
    </location>
</feature>
<reference evidence="2" key="3">
    <citation type="submission" date="2023-10" db="EMBL/GenBank/DDBJ databases">
        <authorList>
            <person name="Picardeau M."/>
            <person name="Thibeaux R."/>
        </authorList>
    </citation>
    <scope>NUCLEOTIDE SEQUENCE</scope>
    <source>
        <strain evidence="2">ATI7-C-A5</strain>
    </source>
</reference>
<reference evidence="2 4" key="2">
    <citation type="journal article" date="2018" name="Microb. Genom.">
        <title>Deciphering the unexplored Leptospira diversity from soils uncovers genomic evolution to virulence.</title>
        <authorList>
            <person name="Thibeaux R."/>
            <person name="Iraola G."/>
            <person name="Ferres I."/>
            <person name="Bierque E."/>
            <person name="Girault D."/>
            <person name="Soupe-Gilbert M.E."/>
            <person name="Picardeau M."/>
            <person name="Goarant C."/>
        </authorList>
    </citation>
    <scope>NUCLEOTIDE SEQUENCE [LARGE SCALE GENOMIC DNA]</scope>
    <source>
        <strain evidence="2 4">ATI7-C-A5</strain>
    </source>
</reference>
<sequence>MKRIILIFILLLSGNCYHFQENSFDPTAPFSLLRGFFFSGSLKSGYQFFGSASQRFREITPGISISYITRYFGGGNPGNRIDIIFAYDLTTDVIPTNVPGGDTGNVELVGLGPNTTGFYMLFSVQSGIGAYRYFFWESPTLPIAGDALFFTEVFPQGAGNRINQLYYAGSVPGATYFWCESTPSFGPGGCFTSPVFPPLTVLAPLGSSPTCEQAFRNPGGDLICYDSLETSTNSVPTNTFDGTTLTTVSFAGTLPATYASGIFQAATNAMFTIPYDFSGQGFFIDTSTVTDSIRINYLSSGVAGSYAGPIGGFDNGGSIGIPNALMAPVFSDLNYLCSTNGCAFGEYLGFLQISGINPVPYVVRTTDGGGTYTLVDFSTLPFPTNTDLGDWSVPYAMVYETFVLFDGTSDRIHTFIRNDAFPTTLSRYVSTDAGLTWTLLEDIPLSN</sequence>
<comment type="caution">
    <text evidence="3">The sequence shown here is derived from an EMBL/GenBank/DDBJ whole genome shotgun (WGS) entry which is preliminary data.</text>
</comment>
<accession>A0A2N0B4I7</accession>
<keyword evidence="1" id="KW-0732">Signal</keyword>
<dbReference type="Proteomes" id="UP000232122">
    <property type="component" value="Unassembled WGS sequence"/>
</dbReference>
<organism evidence="3">
    <name type="scientific">Leptospira ellisii</name>
    <dbReference type="NCBI Taxonomy" id="2023197"/>
    <lineage>
        <taxon>Bacteria</taxon>
        <taxon>Pseudomonadati</taxon>
        <taxon>Spirochaetota</taxon>
        <taxon>Spirochaetia</taxon>
        <taxon>Leptospirales</taxon>
        <taxon>Leptospiraceae</taxon>
        <taxon>Leptospira</taxon>
    </lineage>
</organism>
<reference evidence="3" key="1">
    <citation type="submission" date="2017-07" db="EMBL/GenBank/DDBJ databases">
        <title>Leptospira spp. isolated from tropical soils.</title>
        <authorList>
            <person name="Thibeaux R."/>
            <person name="Iraola G."/>
            <person name="Ferres I."/>
            <person name="Bierque E."/>
            <person name="Girault D."/>
            <person name="Soupe-Gilbert M.-E."/>
            <person name="Picardeau M."/>
            <person name="Goarant C."/>
        </authorList>
    </citation>
    <scope>NUCLEOTIDE SEQUENCE [LARGE SCALE GENOMIC DNA]</scope>
    <source>
        <strain evidence="3">ATI7-C-A5</strain>
    </source>
</reference>
<evidence type="ECO:0000313" key="4">
    <source>
        <dbReference type="Proteomes" id="UP000232122"/>
    </source>
</evidence>
<evidence type="ECO:0000313" key="2">
    <source>
        <dbReference type="EMBL" id="MDV6235331.1"/>
    </source>
</evidence>
<dbReference type="NCBIfam" id="NF047818">
    <property type="entry name" value="LIC11996_lipo"/>
    <property type="match status" value="1"/>
</dbReference>
<name>A0A2N0B4I7_9LEPT</name>
<proteinExistence type="predicted"/>
<dbReference type="EMBL" id="NPEF01000276">
    <property type="protein sequence ID" value="PJZ91464.1"/>
    <property type="molecule type" value="Genomic_DNA"/>
</dbReference>
<evidence type="ECO:0000256" key="1">
    <source>
        <dbReference type="SAM" id="SignalP"/>
    </source>
</evidence>
<evidence type="ECO:0008006" key="5">
    <source>
        <dbReference type="Google" id="ProtNLM"/>
    </source>
</evidence>